<dbReference type="PANTHER" id="PTHR11527">
    <property type="entry name" value="HEAT-SHOCK PROTEIN 20 FAMILY MEMBER"/>
    <property type="match status" value="1"/>
</dbReference>
<dbReference type="PROSITE" id="PS01031">
    <property type="entry name" value="SHSP"/>
    <property type="match status" value="1"/>
</dbReference>
<accession>A0A1H8ZNF2</accession>
<evidence type="ECO:0000256" key="2">
    <source>
        <dbReference type="RuleBase" id="RU003616"/>
    </source>
</evidence>
<comment type="similarity">
    <text evidence="1 2">Belongs to the small heat shock protein (HSP20) family.</text>
</comment>
<keyword evidence="5" id="KW-1185">Reference proteome</keyword>
<proteinExistence type="inferred from homology"/>
<dbReference type="InterPro" id="IPR031107">
    <property type="entry name" value="Small_HSP"/>
</dbReference>
<dbReference type="CDD" id="cd06464">
    <property type="entry name" value="ACD_sHsps-like"/>
    <property type="match status" value="1"/>
</dbReference>
<sequence>MAFTLPAALLPEIAPGKARYRRNRQADTVKAELAGVAKDAVKVDVQIGVLTLSGERKFEKDGQDQKHHRIERAYGGFTRSFTVPGDVEIAQISAEFEDGVLTVALPKAAVKKPSAQRIEVRGG</sequence>
<gene>
    <name evidence="4" type="ORF">SAMN04488038_101109</name>
</gene>
<dbReference type="SUPFAM" id="SSF49764">
    <property type="entry name" value="HSP20-like chaperones"/>
    <property type="match status" value="1"/>
</dbReference>
<evidence type="ECO:0000313" key="4">
    <source>
        <dbReference type="EMBL" id="SEP66056.1"/>
    </source>
</evidence>
<dbReference type="InterPro" id="IPR002068">
    <property type="entry name" value="A-crystallin/Hsp20_dom"/>
</dbReference>
<feature type="domain" description="SHSP" evidence="3">
    <location>
        <begin position="8"/>
        <end position="123"/>
    </location>
</feature>
<evidence type="ECO:0000259" key="3">
    <source>
        <dbReference type="PROSITE" id="PS01031"/>
    </source>
</evidence>
<reference evidence="4 5" key="1">
    <citation type="submission" date="2016-10" db="EMBL/GenBank/DDBJ databases">
        <authorList>
            <person name="de Groot N.N."/>
        </authorList>
    </citation>
    <scope>NUCLEOTIDE SEQUENCE [LARGE SCALE GENOMIC DNA]</scope>
    <source>
        <strain evidence="4 5">DSM 25927</strain>
    </source>
</reference>
<protein>
    <submittedName>
        <fullName evidence="4">Hsp20/alpha crystallin family protein</fullName>
    </submittedName>
</protein>
<dbReference type="STRING" id="489703.SAMN04488038_101109"/>
<dbReference type="AlphaFoldDB" id="A0A1H8ZNF2"/>
<dbReference type="EMBL" id="FOFS01000001">
    <property type="protein sequence ID" value="SEP66056.1"/>
    <property type="molecule type" value="Genomic_DNA"/>
</dbReference>
<dbReference type="Pfam" id="PF00011">
    <property type="entry name" value="HSP20"/>
    <property type="match status" value="1"/>
</dbReference>
<dbReference type="InterPro" id="IPR008978">
    <property type="entry name" value="HSP20-like_chaperone"/>
</dbReference>
<organism evidence="4 5">
    <name type="scientific">Solimonas aquatica</name>
    <dbReference type="NCBI Taxonomy" id="489703"/>
    <lineage>
        <taxon>Bacteria</taxon>
        <taxon>Pseudomonadati</taxon>
        <taxon>Pseudomonadota</taxon>
        <taxon>Gammaproteobacteria</taxon>
        <taxon>Nevskiales</taxon>
        <taxon>Nevskiaceae</taxon>
        <taxon>Solimonas</taxon>
    </lineage>
</organism>
<dbReference type="Proteomes" id="UP000199233">
    <property type="component" value="Unassembled WGS sequence"/>
</dbReference>
<evidence type="ECO:0000256" key="1">
    <source>
        <dbReference type="PROSITE-ProRule" id="PRU00285"/>
    </source>
</evidence>
<dbReference type="Gene3D" id="2.60.40.790">
    <property type="match status" value="1"/>
</dbReference>
<evidence type="ECO:0000313" key="5">
    <source>
        <dbReference type="Proteomes" id="UP000199233"/>
    </source>
</evidence>
<name>A0A1H8ZNF2_9GAMM</name>